<organism evidence="1 2">
    <name type="scientific">Propionibacterium phage B22</name>
    <dbReference type="NCBI Taxonomy" id="1897532"/>
    <lineage>
        <taxon>Viruses</taxon>
        <taxon>Duplodnaviria</taxon>
        <taxon>Heunggongvirae</taxon>
        <taxon>Uroviricota</taxon>
        <taxon>Caudoviricetes</taxon>
        <taxon>Doucettevirus</taxon>
        <taxon>Doucettevirus B22</taxon>
    </lineage>
</organism>
<sequence length="326" mass="35404">MPGITGQGTTYNLPNYVGELFAASPEDTPLLSAIGGLTGGESVGARQFEWQGYDLRDADGSRQRLEGANAPDGEERTRYSASNVVEIHQESVEVSYTKQAANRERATSGAATVQLAGSVLPADELTWQIDQQLKQVARDVEKSFIAGTYQLPTDNAKPRRTRGLLEATTTNVAASTHTAKELTVEEILDLFQKVWENGGIQEAETRTVIVGAALKRTLTRLFITDVKYQEESRNVGGVNLQTFETDFGKANIMLDRFMPSDTLVVASLEDLKPAFLDIPGKGHFFAEPLAKTGAADKVQIYGEVGLQYGNQRKHGKLTVAPATPAK</sequence>
<gene>
    <name evidence="1" type="primary">7</name>
    <name evidence="1" type="ORF">B22_7</name>
</gene>
<dbReference type="OrthoDB" id="4175at10239"/>
<keyword evidence="2" id="KW-1185">Reference proteome</keyword>
<proteinExistence type="predicted"/>
<dbReference type="KEGG" id="vg:40072411"/>
<evidence type="ECO:0000313" key="2">
    <source>
        <dbReference type="Proteomes" id="UP000221125"/>
    </source>
</evidence>
<dbReference type="EMBL" id="KX620750">
    <property type="protein sequence ID" value="AOT24359.1"/>
    <property type="molecule type" value="Genomic_DNA"/>
</dbReference>
<dbReference type="InterPro" id="IPR035198">
    <property type="entry name" value="SU10_MCP"/>
</dbReference>
<dbReference type="RefSeq" id="YP_009596810.1">
    <property type="nucleotide sequence ID" value="NC_041891.1"/>
</dbReference>
<dbReference type="GeneID" id="40072411"/>
<protein>
    <submittedName>
        <fullName evidence="1">Major capsid protein</fullName>
    </submittedName>
</protein>
<name>A0A1D8ETI7_9CAUD</name>
<reference evidence="1 2" key="1">
    <citation type="submission" date="2016-07" db="EMBL/GenBank/DDBJ databases">
        <authorList>
            <person name="Modlin R.L."/>
            <person name="Cheng L.S."/>
            <person name="Marinelli L.J."/>
            <person name="Grosset N."/>
            <person name="Gautier M."/>
            <person name="Fitz-Gibbon S."/>
            <person name="Pellegrini M."/>
            <person name="Bowman C.A."/>
            <person name="Russell D.A."/>
            <person name="Jacobs-Sera D."/>
            <person name="Hatfull G.F."/>
        </authorList>
    </citation>
    <scope>NUCLEOTIDE SEQUENCE [LARGE SCALE GENOMIC DNA]</scope>
</reference>
<accession>A0A1D8ETI7</accession>
<dbReference type="Proteomes" id="UP000221125">
    <property type="component" value="Segment"/>
</dbReference>
<evidence type="ECO:0000313" key="1">
    <source>
        <dbReference type="EMBL" id="AOT24359.1"/>
    </source>
</evidence>
<dbReference type="Pfam" id="PF17236">
    <property type="entry name" value="SU10_MCP"/>
    <property type="match status" value="1"/>
</dbReference>